<dbReference type="RefSeq" id="XP_024321407.1">
    <property type="nucleotide sequence ID" value="XM_024471023.1"/>
</dbReference>
<dbReference type="GeneID" id="36290498"/>
<accession>A0A177A1F5</accession>
<reference evidence="1" key="1">
    <citation type="submission" date="2016-03" db="EMBL/GenBank/DDBJ databases">
        <title>Updated assembly of Pseudogymnoascus destructans, the fungus causing white-nose syndrome of bats.</title>
        <authorList>
            <person name="Palmer J.M."/>
            <person name="Drees K.P."/>
            <person name="Foster J.T."/>
            <person name="Lindner D.L."/>
        </authorList>
    </citation>
    <scope>NUCLEOTIDE SEQUENCE [LARGE SCALE GENOMIC DNA]</scope>
    <source>
        <strain evidence="1">20631-21</strain>
    </source>
</reference>
<proteinExistence type="predicted"/>
<gene>
    <name evidence="1" type="ORF">VC83_07453</name>
</gene>
<dbReference type="EMBL" id="KV441405">
    <property type="protein sequence ID" value="OAF56109.1"/>
    <property type="molecule type" value="Genomic_DNA"/>
</dbReference>
<evidence type="ECO:0000313" key="1">
    <source>
        <dbReference type="EMBL" id="OAF56109.1"/>
    </source>
</evidence>
<sequence>MFQPQLPTDEARAGLRKAMEDPSWAVGDFSGPNEYDWGFGGILVAGDNHLIRNRGCLIWSGAANIFWVGSLLLEGSLLLIAQLDCVVFGGRGLCSCKVMNDG</sequence>
<name>A0A177A1F5_9PEZI</name>
<protein>
    <submittedName>
        <fullName evidence="1">Uncharacterized protein</fullName>
    </submittedName>
</protein>
<dbReference type="AlphaFoldDB" id="A0A177A1F5"/>
<organism evidence="1">
    <name type="scientific">Pseudogymnoascus destructans</name>
    <dbReference type="NCBI Taxonomy" id="655981"/>
    <lineage>
        <taxon>Eukaryota</taxon>
        <taxon>Fungi</taxon>
        <taxon>Dikarya</taxon>
        <taxon>Ascomycota</taxon>
        <taxon>Pezizomycotina</taxon>
        <taxon>Leotiomycetes</taxon>
        <taxon>Thelebolales</taxon>
        <taxon>Thelebolaceae</taxon>
        <taxon>Pseudogymnoascus</taxon>
    </lineage>
</organism>
<dbReference type="Proteomes" id="UP000077154">
    <property type="component" value="Unassembled WGS sequence"/>
</dbReference>